<protein>
    <submittedName>
        <fullName evidence="3">Amidohydrolase family protein</fullName>
    </submittedName>
</protein>
<evidence type="ECO:0000256" key="1">
    <source>
        <dbReference type="ARBA" id="ARBA00022801"/>
    </source>
</evidence>
<dbReference type="AlphaFoldDB" id="A0A1M5V698"/>
<sequence length="305" mass="35289">MSLDERKEEKMMKRSIIIFPKFRNIEKIQEIRKKYDPLYNCIKPHITVVFPFESNIKTEELEKHVKQALKGIKPFKIRLKGITGTIDNYLFLNVKEGNDKIIEIHDKLYTGILEKFLYRKVTYIPHITVGKVEEIEEFEIALEETDLETGAGIANIKYCLSKGVNVCIGTDWGCTDIWEVMRVAYYLLKLNTEIESFTAEDVFKMATINGAKAFGEERRIGIIEEGYNADLVFINKNNIKLFPFLNRNGFSTVIHNLIMAGSESLIEHVMVDGSFIMKDRHIVNINEKEINRAYIEILNKIVKGI</sequence>
<dbReference type="GO" id="GO:0016810">
    <property type="term" value="F:hydrolase activity, acting on carbon-nitrogen (but not peptide) bonds"/>
    <property type="evidence" value="ECO:0007669"/>
    <property type="project" value="InterPro"/>
</dbReference>
<dbReference type="InterPro" id="IPR006680">
    <property type="entry name" value="Amidohydro-rel"/>
</dbReference>
<feature type="domain" description="Amidohydrolase-related" evidence="2">
    <location>
        <begin position="149"/>
        <end position="254"/>
    </location>
</feature>
<dbReference type="InterPro" id="IPR011059">
    <property type="entry name" value="Metal-dep_hydrolase_composite"/>
</dbReference>
<gene>
    <name evidence="3" type="ORF">SAMN02745135_01769</name>
</gene>
<dbReference type="SUPFAM" id="SSF51556">
    <property type="entry name" value="Metallo-dependent hydrolases"/>
    <property type="match status" value="1"/>
</dbReference>
<dbReference type="Gene3D" id="2.30.40.10">
    <property type="entry name" value="Urease, subunit C, domain 1"/>
    <property type="match status" value="1"/>
</dbReference>
<dbReference type="Proteomes" id="UP000183967">
    <property type="component" value="Unassembled WGS sequence"/>
</dbReference>
<keyword evidence="1 3" id="KW-0378">Hydrolase</keyword>
<dbReference type="RefSeq" id="WP_073197067.1">
    <property type="nucleotide sequence ID" value="NZ_FQXO01000050.1"/>
</dbReference>
<dbReference type="SUPFAM" id="SSF51338">
    <property type="entry name" value="Composite domain of metallo-dependent hydrolases"/>
    <property type="match status" value="1"/>
</dbReference>
<dbReference type="Pfam" id="PF13563">
    <property type="entry name" value="2_5_RNA_ligase2"/>
    <property type="match status" value="1"/>
</dbReference>
<dbReference type="EMBL" id="FQXO01000050">
    <property type="protein sequence ID" value="SHH70789.1"/>
    <property type="molecule type" value="Genomic_DNA"/>
</dbReference>
<dbReference type="InterPro" id="IPR050287">
    <property type="entry name" value="MTA/SAH_deaminase"/>
</dbReference>
<dbReference type="Gene3D" id="3.90.1140.10">
    <property type="entry name" value="Cyclic phosphodiesterase"/>
    <property type="match status" value="1"/>
</dbReference>
<dbReference type="OrthoDB" id="1524661at2"/>
<dbReference type="InterPro" id="IPR009097">
    <property type="entry name" value="Cyclic_Pdiesterase"/>
</dbReference>
<dbReference type="PANTHER" id="PTHR43794:SF11">
    <property type="entry name" value="AMIDOHYDROLASE-RELATED DOMAIN-CONTAINING PROTEIN"/>
    <property type="match status" value="1"/>
</dbReference>
<dbReference type="Pfam" id="PF01979">
    <property type="entry name" value="Amidohydro_1"/>
    <property type="match status" value="1"/>
</dbReference>
<evidence type="ECO:0000259" key="2">
    <source>
        <dbReference type="Pfam" id="PF01979"/>
    </source>
</evidence>
<dbReference type="SUPFAM" id="SSF55144">
    <property type="entry name" value="LigT-like"/>
    <property type="match status" value="1"/>
</dbReference>
<accession>A0A1M5V698</accession>
<evidence type="ECO:0000313" key="4">
    <source>
        <dbReference type="Proteomes" id="UP000183967"/>
    </source>
</evidence>
<keyword evidence="4" id="KW-1185">Reference proteome</keyword>
<dbReference type="PANTHER" id="PTHR43794">
    <property type="entry name" value="AMINOHYDROLASE SSNA-RELATED"/>
    <property type="match status" value="1"/>
</dbReference>
<name>A0A1M5V698_9FIRM</name>
<proteinExistence type="predicted"/>
<organism evidence="3 4">
    <name type="scientific">Caloranaerobacter azorensis DSM 13643</name>
    <dbReference type="NCBI Taxonomy" id="1121264"/>
    <lineage>
        <taxon>Bacteria</taxon>
        <taxon>Bacillati</taxon>
        <taxon>Bacillota</taxon>
        <taxon>Tissierellia</taxon>
        <taxon>Tissierellales</taxon>
        <taxon>Thermohalobacteraceae</taxon>
        <taxon>Caloranaerobacter</taxon>
    </lineage>
</organism>
<dbReference type="CDD" id="cd01292">
    <property type="entry name" value="metallo-dependent_hydrolases"/>
    <property type="match status" value="1"/>
</dbReference>
<reference evidence="4" key="1">
    <citation type="submission" date="2016-11" db="EMBL/GenBank/DDBJ databases">
        <authorList>
            <person name="Varghese N."/>
            <person name="Submissions S."/>
        </authorList>
    </citation>
    <scope>NUCLEOTIDE SEQUENCE [LARGE SCALE GENOMIC DNA]</scope>
    <source>
        <strain evidence="4">DSM 13643</strain>
    </source>
</reference>
<evidence type="ECO:0000313" key="3">
    <source>
        <dbReference type="EMBL" id="SHH70789.1"/>
    </source>
</evidence>
<dbReference type="InterPro" id="IPR032466">
    <property type="entry name" value="Metal_Hydrolase"/>
</dbReference>